<organism evidence="4">
    <name type="scientific">Actinomyces succiniciruminis</name>
    <dbReference type="NCBI Taxonomy" id="1522002"/>
    <lineage>
        <taxon>Bacteria</taxon>
        <taxon>Bacillati</taxon>
        <taxon>Actinomycetota</taxon>
        <taxon>Actinomycetes</taxon>
        <taxon>Actinomycetales</taxon>
        <taxon>Actinomycetaceae</taxon>
        <taxon>Actinomyces</taxon>
    </lineage>
</organism>
<dbReference type="InterPro" id="IPR029062">
    <property type="entry name" value="Class_I_gatase-like"/>
</dbReference>
<dbReference type="InterPro" id="IPR052158">
    <property type="entry name" value="INH-QAR"/>
</dbReference>
<sequence length="314" mass="34065">MRVAIYAFDGVSMFHLASPQMVFGTVSRLGLADWRPLLFTDASGPVRTLEGYDLGGLSDPNCAAEADVVVIPSWYDDGRPSGAGVVKMLRQAHARGATILGLCLGAFPVAEAGLLDGRRAVTHWRAMSEFTRLHPTVIVDEAALYVDNGDVLTSAGTASAIDACLHFVRSRLGAQAANSVARTMVVAPHREGGQAQYIERPLPSDPGDDTVARLMEWVTAHLDEELSVQRLAEVAHMSARTLIRRFRTATGTTPAAWVRSRRVDAVRDLLEVSSLPIERVAEECGFGSVVTMRQAFNQVTGTSPSVYRRNFRTD</sequence>
<accession>A0A1L7REY1</accession>
<dbReference type="CDD" id="cd03137">
    <property type="entry name" value="GATase1_AraC_1"/>
    <property type="match status" value="1"/>
</dbReference>
<dbReference type="SUPFAM" id="SSF46689">
    <property type="entry name" value="Homeodomain-like"/>
    <property type="match status" value="2"/>
</dbReference>
<protein>
    <submittedName>
        <fullName evidence="4">AraC transcriptional regulator</fullName>
    </submittedName>
</protein>
<keyword evidence="1" id="KW-0805">Transcription regulation</keyword>
<dbReference type="InterPro" id="IPR018060">
    <property type="entry name" value="HTH_AraC"/>
</dbReference>
<dbReference type="AlphaFoldDB" id="A0A1L7REY1"/>
<dbReference type="Gene3D" id="3.40.50.880">
    <property type="match status" value="1"/>
</dbReference>
<dbReference type="GO" id="GO:0043565">
    <property type="term" value="F:sequence-specific DNA binding"/>
    <property type="evidence" value="ECO:0007669"/>
    <property type="project" value="InterPro"/>
</dbReference>
<dbReference type="Pfam" id="PF01965">
    <property type="entry name" value="DJ-1_PfpI"/>
    <property type="match status" value="1"/>
</dbReference>
<proteinExistence type="predicted"/>
<dbReference type="SUPFAM" id="SSF52317">
    <property type="entry name" value="Class I glutamine amidotransferase-like"/>
    <property type="match status" value="1"/>
</dbReference>
<evidence type="ECO:0000256" key="2">
    <source>
        <dbReference type="ARBA" id="ARBA00023163"/>
    </source>
</evidence>
<feature type="domain" description="HTH araC/xylS-type" evidence="3">
    <location>
        <begin position="212"/>
        <end position="310"/>
    </location>
</feature>
<reference evidence="4" key="1">
    <citation type="submission" date="2014-07" db="EMBL/GenBank/DDBJ databases">
        <authorList>
            <person name="Zhang J.E."/>
            <person name="Yang H."/>
            <person name="Guo J."/>
            <person name="Deng Z."/>
            <person name="Luo H."/>
            <person name="Luo M."/>
            <person name="Zhao B."/>
        </authorList>
    </citation>
    <scope>NUCLEOTIDE SEQUENCE</scope>
    <source>
        <strain evidence="4">AM4</strain>
    </source>
</reference>
<gene>
    <name evidence="4" type="ORF">AAM4_2845</name>
</gene>
<dbReference type="PANTHER" id="PTHR43130:SF3">
    <property type="entry name" value="HTH-TYPE TRANSCRIPTIONAL REGULATOR RV1931C"/>
    <property type="match status" value="1"/>
</dbReference>
<keyword evidence="2" id="KW-0804">Transcription</keyword>
<dbReference type="SMART" id="SM00342">
    <property type="entry name" value="HTH_ARAC"/>
    <property type="match status" value="1"/>
</dbReference>
<evidence type="ECO:0000256" key="1">
    <source>
        <dbReference type="ARBA" id="ARBA00023015"/>
    </source>
</evidence>
<dbReference type="InterPro" id="IPR002818">
    <property type="entry name" value="DJ-1/PfpI"/>
</dbReference>
<dbReference type="RefSeq" id="WP_210582400.1">
    <property type="nucleotide sequence ID" value="NZ_LK995543.1"/>
</dbReference>
<dbReference type="InterPro" id="IPR009057">
    <property type="entry name" value="Homeodomain-like_sf"/>
</dbReference>
<name>A0A1L7REY1_9ACTO</name>
<dbReference type="Gene3D" id="1.10.10.60">
    <property type="entry name" value="Homeodomain-like"/>
    <property type="match status" value="1"/>
</dbReference>
<dbReference type="PANTHER" id="PTHR43130">
    <property type="entry name" value="ARAC-FAMILY TRANSCRIPTIONAL REGULATOR"/>
    <property type="match status" value="1"/>
</dbReference>
<dbReference type="Pfam" id="PF12833">
    <property type="entry name" value="HTH_18"/>
    <property type="match status" value="1"/>
</dbReference>
<dbReference type="EMBL" id="LK995543">
    <property type="protein sequence ID" value="CED92677.1"/>
    <property type="molecule type" value="Genomic_DNA"/>
</dbReference>
<evidence type="ECO:0000313" key="4">
    <source>
        <dbReference type="EMBL" id="CED92677.1"/>
    </source>
</evidence>
<evidence type="ECO:0000259" key="3">
    <source>
        <dbReference type="PROSITE" id="PS01124"/>
    </source>
</evidence>
<dbReference type="PROSITE" id="PS01124">
    <property type="entry name" value="HTH_ARAC_FAMILY_2"/>
    <property type="match status" value="1"/>
</dbReference>
<dbReference type="GO" id="GO:0003700">
    <property type="term" value="F:DNA-binding transcription factor activity"/>
    <property type="evidence" value="ECO:0007669"/>
    <property type="project" value="InterPro"/>
</dbReference>